<dbReference type="InterPro" id="IPR023509">
    <property type="entry name" value="DTD-like_sf"/>
</dbReference>
<keyword evidence="2 4" id="KW-0820">tRNA-binding</keyword>
<keyword evidence="4" id="KW-0694">RNA-binding</keyword>
<evidence type="ECO:0000313" key="6">
    <source>
        <dbReference type="Proteomes" id="UP000426444"/>
    </source>
</evidence>
<dbReference type="Gene3D" id="3.50.80.10">
    <property type="entry name" value="D-tyrosyl-tRNA(Tyr) deacylase"/>
    <property type="match status" value="1"/>
</dbReference>
<dbReference type="NCBIfam" id="TIGR00256">
    <property type="entry name" value="D-aminoacyl-tRNA deacylase"/>
    <property type="match status" value="1"/>
</dbReference>
<dbReference type="GO" id="GO:0000049">
    <property type="term" value="F:tRNA binding"/>
    <property type="evidence" value="ECO:0007669"/>
    <property type="project" value="UniProtKB-UniRule"/>
</dbReference>
<name>A0A6I6D7X7_9FIRM</name>
<dbReference type="EC" id="3.1.1.96" evidence="4"/>
<comment type="catalytic activity">
    <reaction evidence="4">
        <text>glycyl-tRNA(Ala) + H2O = tRNA(Ala) + glycine + H(+)</text>
        <dbReference type="Rhea" id="RHEA:53744"/>
        <dbReference type="Rhea" id="RHEA-COMP:9657"/>
        <dbReference type="Rhea" id="RHEA-COMP:13640"/>
        <dbReference type="ChEBI" id="CHEBI:15377"/>
        <dbReference type="ChEBI" id="CHEBI:15378"/>
        <dbReference type="ChEBI" id="CHEBI:57305"/>
        <dbReference type="ChEBI" id="CHEBI:78442"/>
        <dbReference type="ChEBI" id="CHEBI:78522"/>
    </reaction>
</comment>
<comment type="similarity">
    <text evidence="1 4">Belongs to the DTD family.</text>
</comment>
<comment type="subcellular location">
    <subcellularLocation>
        <location evidence="4">Cytoplasm</location>
    </subcellularLocation>
</comment>
<comment type="function">
    <text evidence="4">An aminoacyl-tRNA editing enzyme that deacylates mischarged D-aminoacyl-tRNAs. Also deacylates mischarged glycyl-tRNA(Ala), protecting cells against glycine mischarging by AlaRS. Acts via tRNA-based rather than protein-based catalysis; rejects L-amino acids rather than detecting D-amino acids in the active site. By recycling D-aminoacyl-tRNA to D-amino acids and free tRNA molecules, this enzyme counteracts the toxicity associated with the formation of D-aminoacyl-tRNA entities in vivo and helps enforce protein L-homochirality.</text>
</comment>
<dbReference type="Pfam" id="PF02580">
    <property type="entry name" value="Tyr_Deacylase"/>
    <property type="match status" value="1"/>
</dbReference>
<comment type="catalytic activity">
    <reaction evidence="4">
        <text>a D-aminoacyl-tRNA + H2O = a tRNA + a D-alpha-amino acid + H(+)</text>
        <dbReference type="Rhea" id="RHEA:13953"/>
        <dbReference type="Rhea" id="RHEA-COMP:10123"/>
        <dbReference type="Rhea" id="RHEA-COMP:10124"/>
        <dbReference type="ChEBI" id="CHEBI:15377"/>
        <dbReference type="ChEBI" id="CHEBI:15378"/>
        <dbReference type="ChEBI" id="CHEBI:59871"/>
        <dbReference type="ChEBI" id="CHEBI:78442"/>
        <dbReference type="ChEBI" id="CHEBI:79333"/>
        <dbReference type="EC" id="3.1.1.96"/>
    </reaction>
</comment>
<dbReference type="GO" id="GO:0005737">
    <property type="term" value="C:cytoplasm"/>
    <property type="evidence" value="ECO:0007669"/>
    <property type="project" value="UniProtKB-SubCell"/>
</dbReference>
<keyword evidence="6" id="KW-1185">Reference proteome</keyword>
<comment type="domain">
    <text evidence="4">A Gly-cisPro motif from one monomer fits into the active site of the other monomer to allow specific chiral rejection of L-amino acids.</text>
</comment>
<organism evidence="5 6">
    <name type="scientific">Candidatus Syntrophocurvum alkaliphilum</name>
    <dbReference type="NCBI Taxonomy" id="2293317"/>
    <lineage>
        <taxon>Bacteria</taxon>
        <taxon>Bacillati</taxon>
        <taxon>Bacillota</taxon>
        <taxon>Clostridia</taxon>
        <taxon>Eubacteriales</taxon>
        <taxon>Syntrophomonadaceae</taxon>
        <taxon>Candidatus Syntrophocurvum</taxon>
    </lineage>
</organism>
<gene>
    <name evidence="4" type="primary">dtd</name>
    <name evidence="5" type="ORF">SYNTR_0520</name>
</gene>
<evidence type="ECO:0000256" key="3">
    <source>
        <dbReference type="ARBA" id="ARBA00022801"/>
    </source>
</evidence>
<dbReference type="GO" id="GO:0106026">
    <property type="term" value="F:Gly-tRNA(Ala) deacylase activity"/>
    <property type="evidence" value="ECO:0007669"/>
    <property type="project" value="UniProtKB-UniRule"/>
</dbReference>
<dbReference type="InterPro" id="IPR003732">
    <property type="entry name" value="Daa-tRNA_deacyls_DTD"/>
</dbReference>
<dbReference type="CDD" id="cd00563">
    <property type="entry name" value="Dtyr_deacylase"/>
    <property type="match status" value="1"/>
</dbReference>
<evidence type="ECO:0000256" key="1">
    <source>
        <dbReference type="ARBA" id="ARBA00009673"/>
    </source>
</evidence>
<dbReference type="GO" id="GO:0051500">
    <property type="term" value="F:D-tyrosyl-tRNA(Tyr) deacylase activity"/>
    <property type="evidence" value="ECO:0007669"/>
    <property type="project" value="TreeGrafter"/>
</dbReference>
<dbReference type="PANTHER" id="PTHR10472:SF5">
    <property type="entry name" value="D-AMINOACYL-TRNA DEACYLASE 1"/>
    <property type="match status" value="1"/>
</dbReference>
<sequence length="149" mass="16596">MRAVVQRTSSSYVEVDNEKVAEISDGLTVLLGVKSGDTLKNAEYIMDKILNLRIFEDETGKMNNSVLDIQGEILVISQFTLYGDVRKGRRPSFTEAALPDEASAMIDYCIDYARKYDINIKTGIFAANMQVSLINNGPCTIILDSEKNF</sequence>
<dbReference type="FunFam" id="3.50.80.10:FF:000001">
    <property type="entry name" value="D-aminoacyl-tRNA deacylase"/>
    <property type="match status" value="1"/>
</dbReference>
<dbReference type="GO" id="GO:0043908">
    <property type="term" value="F:Ser(Gly)-tRNA(Ala) hydrolase activity"/>
    <property type="evidence" value="ECO:0007669"/>
    <property type="project" value="UniProtKB-UniRule"/>
</dbReference>
<evidence type="ECO:0000313" key="5">
    <source>
        <dbReference type="EMBL" id="QGT99113.1"/>
    </source>
</evidence>
<evidence type="ECO:0000256" key="2">
    <source>
        <dbReference type="ARBA" id="ARBA00022555"/>
    </source>
</evidence>
<dbReference type="EC" id="3.1.1.-" evidence="4"/>
<dbReference type="GO" id="GO:0019478">
    <property type="term" value="P:D-amino acid catabolic process"/>
    <property type="evidence" value="ECO:0007669"/>
    <property type="project" value="UniProtKB-UniRule"/>
</dbReference>
<reference evidence="6" key="1">
    <citation type="journal article" date="2019" name="Microbiology">
        <title>Complete Genome Sequence of an Uncultured Bacterium of the Candidate Phylum Bipolaricaulota.</title>
        <authorList>
            <person name="Kadnikov V.V."/>
            <person name="Mardanov A.V."/>
            <person name="Beletsky A.V."/>
            <person name="Frank Y.A."/>
            <person name="Karnachuk O.V."/>
            <person name="Ravin N.V."/>
        </authorList>
    </citation>
    <scope>NUCLEOTIDE SEQUENCE [LARGE SCALE GENOMIC DNA]</scope>
</reference>
<dbReference type="Proteomes" id="UP000426444">
    <property type="component" value="Chromosome"/>
</dbReference>
<dbReference type="OrthoDB" id="9801395at2"/>
<dbReference type="HAMAP" id="MF_00518">
    <property type="entry name" value="Deacylase_Dtd"/>
    <property type="match status" value="1"/>
</dbReference>
<feature type="short sequence motif" description="Gly-cisPro motif, important for rejection of L-amino acids" evidence="4">
    <location>
        <begin position="137"/>
        <end position="138"/>
    </location>
</feature>
<evidence type="ECO:0000256" key="4">
    <source>
        <dbReference type="HAMAP-Rule" id="MF_00518"/>
    </source>
</evidence>
<comment type="subunit">
    <text evidence="4">Homodimer.</text>
</comment>
<keyword evidence="4" id="KW-0963">Cytoplasm</keyword>
<protein>
    <recommendedName>
        <fullName evidence="4">D-aminoacyl-tRNA deacylase</fullName>
        <shortName evidence="4">DTD</shortName>
        <ecNumber evidence="4">3.1.1.96</ecNumber>
    </recommendedName>
    <alternativeName>
        <fullName evidence="4">Gly-tRNA(Ala) deacylase</fullName>
        <ecNumber evidence="4">3.1.1.-</ecNumber>
    </alternativeName>
</protein>
<dbReference type="SUPFAM" id="SSF69500">
    <property type="entry name" value="DTD-like"/>
    <property type="match status" value="1"/>
</dbReference>
<proteinExistence type="inferred from homology"/>
<dbReference type="AlphaFoldDB" id="A0A6I6D7X7"/>
<accession>A0A6I6D7X7</accession>
<dbReference type="RefSeq" id="WP_156203042.1">
    <property type="nucleotide sequence ID" value="NZ_CP046457.1"/>
</dbReference>
<dbReference type="KEGG" id="salq:SYNTR_0520"/>
<keyword evidence="3 4" id="KW-0378">Hydrolase</keyword>
<dbReference type="PANTHER" id="PTHR10472">
    <property type="entry name" value="D-TYROSYL-TRNA TYR DEACYLASE"/>
    <property type="match status" value="1"/>
</dbReference>
<dbReference type="EMBL" id="CP046457">
    <property type="protein sequence ID" value="QGT99113.1"/>
    <property type="molecule type" value="Genomic_DNA"/>
</dbReference>